<accession>A0A2P2IHM3</accession>
<proteinExistence type="predicted"/>
<sequence>MHLPQSTLGLRLRLLRGKKKCSLHCLVISELQIQASSELLWLINFCLRFATYQLSQIEIWSILLLFSLLSDWEPELWRILILAIRDPWFKIFAGG</sequence>
<protein>
    <submittedName>
        <fullName evidence="1">Uncharacterized protein</fullName>
    </submittedName>
</protein>
<organism evidence="1">
    <name type="scientific">Rhizophora mucronata</name>
    <name type="common">Asiatic mangrove</name>
    <dbReference type="NCBI Taxonomy" id="61149"/>
    <lineage>
        <taxon>Eukaryota</taxon>
        <taxon>Viridiplantae</taxon>
        <taxon>Streptophyta</taxon>
        <taxon>Embryophyta</taxon>
        <taxon>Tracheophyta</taxon>
        <taxon>Spermatophyta</taxon>
        <taxon>Magnoliopsida</taxon>
        <taxon>eudicotyledons</taxon>
        <taxon>Gunneridae</taxon>
        <taxon>Pentapetalae</taxon>
        <taxon>rosids</taxon>
        <taxon>fabids</taxon>
        <taxon>Malpighiales</taxon>
        <taxon>Rhizophoraceae</taxon>
        <taxon>Rhizophora</taxon>
    </lineage>
</organism>
<reference evidence="1" key="1">
    <citation type="submission" date="2018-02" db="EMBL/GenBank/DDBJ databases">
        <title>Rhizophora mucronata_Transcriptome.</title>
        <authorList>
            <person name="Meera S.P."/>
            <person name="Sreeshan A."/>
            <person name="Augustine A."/>
        </authorList>
    </citation>
    <scope>NUCLEOTIDE SEQUENCE</scope>
    <source>
        <tissue evidence="1">Leaf</tissue>
    </source>
</reference>
<dbReference type="AlphaFoldDB" id="A0A2P2IHM3"/>
<name>A0A2P2IHM3_RHIMU</name>
<dbReference type="EMBL" id="GGEC01000250">
    <property type="protein sequence ID" value="MBW80733.1"/>
    <property type="molecule type" value="Transcribed_RNA"/>
</dbReference>
<evidence type="ECO:0000313" key="1">
    <source>
        <dbReference type="EMBL" id="MBW80733.1"/>
    </source>
</evidence>